<proteinExistence type="predicted"/>
<gene>
    <name evidence="2" type="ORF">F6X42_33715</name>
</gene>
<dbReference type="InterPro" id="IPR006379">
    <property type="entry name" value="HAD-SF_hydro_IIB"/>
</dbReference>
<protein>
    <submittedName>
        <fullName evidence="2">HAD-IIB family hydrolase</fullName>
    </submittedName>
</protein>
<evidence type="ECO:0000259" key="1">
    <source>
        <dbReference type="SMART" id="SM00382"/>
    </source>
</evidence>
<comment type="caution">
    <text evidence="2">The sequence shown here is derived from an EMBL/GenBank/DDBJ whole genome shotgun (WGS) entry which is preliminary data.</text>
</comment>
<organism evidence="2 3">
    <name type="scientific">Paraburkholderia podalyriae</name>
    <dbReference type="NCBI Taxonomy" id="1938811"/>
    <lineage>
        <taxon>Bacteria</taxon>
        <taxon>Pseudomonadati</taxon>
        <taxon>Pseudomonadota</taxon>
        <taxon>Betaproteobacteria</taxon>
        <taxon>Burkholderiales</taxon>
        <taxon>Burkholderiaceae</taxon>
        <taxon>Paraburkholderia</taxon>
    </lineage>
</organism>
<evidence type="ECO:0000313" key="3">
    <source>
        <dbReference type="Proteomes" id="UP000736373"/>
    </source>
</evidence>
<accession>A0ABR7PYE8</accession>
<dbReference type="SUPFAM" id="SSF52540">
    <property type="entry name" value="P-loop containing nucleoside triphosphate hydrolases"/>
    <property type="match status" value="1"/>
</dbReference>
<dbReference type="InterPro" id="IPR023214">
    <property type="entry name" value="HAD_sf"/>
</dbReference>
<evidence type="ECO:0000313" key="2">
    <source>
        <dbReference type="EMBL" id="MBC8751321.1"/>
    </source>
</evidence>
<dbReference type="RefSeq" id="WP_187638255.1">
    <property type="nucleotide sequence ID" value="NZ_VZQQ01000051.1"/>
</dbReference>
<dbReference type="Proteomes" id="UP000736373">
    <property type="component" value="Unassembled WGS sequence"/>
</dbReference>
<dbReference type="Gene3D" id="3.90.1070.10">
    <property type="match status" value="1"/>
</dbReference>
<keyword evidence="3" id="KW-1185">Reference proteome</keyword>
<dbReference type="Gene3D" id="3.40.50.1000">
    <property type="entry name" value="HAD superfamily/HAD-like"/>
    <property type="match status" value="1"/>
</dbReference>
<dbReference type="InterPro" id="IPR027417">
    <property type="entry name" value="P-loop_NTPase"/>
</dbReference>
<dbReference type="InterPro" id="IPR036412">
    <property type="entry name" value="HAD-like_sf"/>
</dbReference>
<dbReference type="SMART" id="SM00382">
    <property type="entry name" value="AAA"/>
    <property type="match status" value="1"/>
</dbReference>
<reference evidence="2 3" key="1">
    <citation type="submission" date="2019-09" db="EMBL/GenBank/DDBJ databases">
        <title>Paraburkholderia podalyriae sp. nov., A South African Podalyria-associated rhizobium.</title>
        <authorList>
            <person name="Mavima L."/>
            <person name="Beukes C.W."/>
            <person name="Palmer M."/>
            <person name="De Meyer S.E."/>
            <person name="James E.K."/>
            <person name="Maluk M."/>
            <person name="Avontuur J.R."/>
            <person name="Chan W.Y."/>
            <person name="Venter S.N."/>
            <person name="Steenkamp E.T."/>
        </authorList>
    </citation>
    <scope>NUCLEOTIDE SEQUENCE [LARGE SCALE GENOMIC DNA]</scope>
    <source>
        <strain evidence="2 3">WC7.3b</strain>
    </source>
</reference>
<name>A0ABR7PYE8_9BURK</name>
<dbReference type="EMBL" id="VZQQ01000051">
    <property type="protein sequence ID" value="MBC8751321.1"/>
    <property type="molecule type" value="Genomic_DNA"/>
</dbReference>
<dbReference type="NCBIfam" id="TIGR01484">
    <property type="entry name" value="HAD-SF-IIB"/>
    <property type="match status" value="1"/>
</dbReference>
<feature type="domain" description="AAA+ ATPase" evidence="1">
    <location>
        <begin position="255"/>
        <end position="416"/>
    </location>
</feature>
<dbReference type="Pfam" id="PF08282">
    <property type="entry name" value="Hydrolase_3"/>
    <property type="match status" value="2"/>
</dbReference>
<dbReference type="InterPro" id="IPR049945">
    <property type="entry name" value="AAA_22"/>
</dbReference>
<dbReference type="InterPro" id="IPR003593">
    <property type="entry name" value="AAA+_ATPase"/>
</dbReference>
<dbReference type="Pfam" id="PF13401">
    <property type="entry name" value="AAA_22"/>
    <property type="match status" value="1"/>
</dbReference>
<dbReference type="SUPFAM" id="SSF56784">
    <property type="entry name" value="HAD-like"/>
    <property type="match status" value="1"/>
</dbReference>
<dbReference type="GO" id="GO:0016787">
    <property type="term" value="F:hydrolase activity"/>
    <property type="evidence" value="ECO:0007669"/>
    <property type="project" value="UniProtKB-KW"/>
</dbReference>
<keyword evidence="2" id="KW-0378">Hydrolase</keyword>
<dbReference type="PANTHER" id="PTHR10000:SF8">
    <property type="entry name" value="HAD SUPERFAMILY HYDROLASE-LIKE, TYPE 3"/>
    <property type="match status" value="1"/>
</dbReference>
<sequence length="575" mass="62253">MFFYALATDYDGTIAEDGVVKDSTFEALARLRESGRRLILATGRELEDLKRVCPRLDMFEEVVAENGGVLYRPATQVVDLLAEPPPAAFVNQLRDRGVTPLSVGHVIVATWEPNQDIVLETVKDLGLELQIIFNKGAVMVLPPGINKATGLKAALRNLSLASINVVGVGDAENDHALLNACGCSVAVANAVPMLKAAADWVTDCPRGAGVVEVVDGILNNDLTEVACSDRHTVALGTVTDAHSDKLEPVSMQVGRSGRMLICGTSGSGKSTFTQGFLERLAVAGMQYCIIDPEGDYEGFVGVTCVGDAERSPSLQNVTELLEYPDRNVAISLLGLPLDDRPNFLSSLIPKLIDLRVRTGRPHWLVIDEAHHMMPSQNESMAKSLPSDFDRVAFITVHPDHMAKSALIGTTWLVALGIAIGDTVAKFAAATGLAAPESLPAALDAGCALVWPIGEGQQPAEVHVIPPSAEHRRHVRKYATGTLGEDTSFYFRGPDGALNLRAQNLEMFCQIGEGVDDETWRYHARARDYSRWLRDCIKDPELAGEIAGIENAAEADIQECRRKIRAAIERRYTKAE</sequence>
<dbReference type="Gene3D" id="3.40.50.300">
    <property type="entry name" value="P-loop containing nucleotide triphosphate hydrolases"/>
    <property type="match status" value="1"/>
</dbReference>
<dbReference type="PANTHER" id="PTHR10000">
    <property type="entry name" value="PHOSPHOSERINE PHOSPHATASE"/>
    <property type="match status" value="1"/>
</dbReference>